<feature type="region of interest" description="Disordered" evidence="1">
    <location>
        <begin position="166"/>
        <end position="315"/>
    </location>
</feature>
<keyword evidence="2" id="KW-0472">Membrane</keyword>
<feature type="transmembrane region" description="Helical" evidence="2">
    <location>
        <begin position="554"/>
        <end position="574"/>
    </location>
</feature>
<keyword evidence="2" id="KW-1133">Transmembrane helix</keyword>
<dbReference type="Proteomes" id="UP001321473">
    <property type="component" value="Unassembled WGS sequence"/>
</dbReference>
<feature type="compositionally biased region" description="Basic and acidic residues" evidence="1">
    <location>
        <begin position="429"/>
        <end position="455"/>
    </location>
</feature>
<feature type="transmembrane region" description="Helical" evidence="2">
    <location>
        <begin position="78"/>
        <end position="104"/>
    </location>
</feature>
<evidence type="ECO:0000256" key="2">
    <source>
        <dbReference type="SAM" id="Phobius"/>
    </source>
</evidence>
<evidence type="ECO:0000313" key="4">
    <source>
        <dbReference type="Proteomes" id="UP001321473"/>
    </source>
</evidence>
<feature type="compositionally biased region" description="Basic and acidic residues" evidence="1">
    <location>
        <begin position="470"/>
        <end position="483"/>
    </location>
</feature>
<accession>A0AAQ4EJI1</accession>
<keyword evidence="2" id="KW-0812">Transmembrane</keyword>
<evidence type="ECO:0000313" key="3">
    <source>
        <dbReference type="EMBL" id="KAK8774781.1"/>
    </source>
</evidence>
<feature type="compositionally biased region" description="Low complexity" evidence="1">
    <location>
        <begin position="304"/>
        <end position="315"/>
    </location>
</feature>
<feature type="compositionally biased region" description="Polar residues" evidence="1">
    <location>
        <begin position="274"/>
        <end position="286"/>
    </location>
</feature>
<evidence type="ECO:0000256" key="1">
    <source>
        <dbReference type="SAM" id="MobiDB-lite"/>
    </source>
</evidence>
<feature type="compositionally biased region" description="Basic and acidic residues" evidence="1">
    <location>
        <begin position="174"/>
        <end position="190"/>
    </location>
</feature>
<organism evidence="3 4">
    <name type="scientific">Amblyomma americanum</name>
    <name type="common">Lone star tick</name>
    <dbReference type="NCBI Taxonomy" id="6943"/>
    <lineage>
        <taxon>Eukaryota</taxon>
        <taxon>Metazoa</taxon>
        <taxon>Ecdysozoa</taxon>
        <taxon>Arthropoda</taxon>
        <taxon>Chelicerata</taxon>
        <taxon>Arachnida</taxon>
        <taxon>Acari</taxon>
        <taxon>Parasitiformes</taxon>
        <taxon>Ixodida</taxon>
        <taxon>Ixodoidea</taxon>
        <taxon>Ixodidae</taxon>
        <taxon>Amblyomminae</taxon>
        <taxon>Amblyomma</taxon>
    </lineage>
</organism>
<gene>
    <name evidence="3" type="ORF">V5799_010685</name>
</gene>
<feature type="compositionally biased region" description="Pro residues" evidence="1">
    <location>
        <begin position="241"/>
        <end position="260"/>
    </location>
</feature>
<proteinExistence type="predicted"/>
<reference evidence="3 4" key="1">
    <citation type="journal article" date="2023" name="Arcadia Sci">
        <title>De novo assembly of a long-read Amblyomma americanum tick genome.</title>
        <authorList>
            <person name="Chou S."/>
            <person name="Poskanzer K.E."/>
            <person name="Rollins M."/>
            <person name="Thuy-Boun P.S."/>
        </authorList>
    </citation>
    <scope>NUCLEOTIDE SEQUENCE [LARGE SCALE GENOMIC DNA]</scope>
    <source>
        <strain evidence="3">F_SG_1</strain>
        <tissue evidence="3">Salivary glands</tissue>
    </source>
</reference>
<feature type="compositionally biased region" description="Basic and acidic residues" evidence="1">
    <location>
        <begin position="384"/>
        <end position="400"/>
    </location>
</feature>
<name>A0AAQ4EJI1_AMBAM</name>
<keyword evidence="4" id="KW-1185">Reference proteome</keyword>
<dbReference type="AlphaFoldDB" id="A0AAQ4EJI1"/>
<protein>
    <submittedName>
        <fullName evidence="3">Uncharacterized protein</fullName>
    </submittedName>
</protein>
<feature type="transmembrane region" description="Helical" evidence="2">
    <location>
        <begin position="652"/>
        <end position="677"/>
    </location>
</feature>
<comment type="caution">
    <text evidence="3">The sequence shown here is derived from an EMBL/GenBank/DDBJ whole genome shotgun (WGS) entry which is preliminary data.</text>
</comment>
<feature type="region of interest" description="Disordered" evidence="1">
    <location>
        <begin position="122"/>
        <end position="145"/>
    </location>
</feature>
<sequence>MQRKDRSFQDCIELLMPVYLLPFVFGDKVPSREQEWPRVLSVSLLFAVAIIGDETTIFFRLCLYALERYALRMQPLFVCMHLLVFALSLILPSTLIVVFSTVFIERFVTTIHDEIVGPPDQRGGVRIRASSNGADASRRLRGGRAAGRRVRSVSVVSEASEASGSSSVVRQFKMHPDLRRLQAQDAPRLKKEPRKTSFGVPERPQRGGDGRPIFLPVRRIRSLSMQPKRPSSILKRNSSATPPPPTPQSLPPTPPCPLPSPSTVAKDTEERKSSFPTTGFQLTSPLGASHEARDQAPMTRSTQSSPAVASPSAPSPFTALQVASVMSPEASHSVVRGGSLAALTSPVADRPSTAKAGISSPSVRRKGGRRSSPSPRRSKGSSKPSRDHEADASARTRDENAQALNPVQKDSAINARVPGQTVHQSRGLKAAETKREAPYTSKSKEKTVPDPEAKPDTTLARKHSALLSEPRLESVAAEKEPRPEVRGVLKKRYPSIQPSTGSHSGSMLSWKRLTPFSNDVGYPDSRTTPRGVTGAEQQTSSLRMRALTMVARPAFIAGAAYTAIFGNIASFSTLPTRKTVLVTLGCRDDICPVNWQSWLAVSFPVALVCCIICWTSIYSASLVSCSRLAAGVEPRLSFVDTFAQAVVTETPVSFYVVPVSLAASINVMLPVSLPLLVMREYLHTKSAQMLHVVLAVFAAIQETADSSLEPHPLWVITESVLDAGIRWSAAELTNCREVLKDCIRALSQVSRRRP</sequence>
<dbReference type="EMBL" id="JARKHS020015010">
    <property type="protein sequence ID" value="KAK8774781.1"/>
    <property type="molecule type" value="Genomic_DNA"/>
</dbReference>
<feature type="region of interest" description="Disordered" evidence="1">
    <location>
        <begin position="345"/>
        <end position="483"/>
    </location>
</feature>
<feature type="transmembrane region" description="Helical" evidence="2">
    <location>
        <begin position="595"/>
        <end position="617"/>
    </location>
</feature>